<dbReference type="SUPFAM" id="SSF53850">
    <property type="entry name" value="Periplasmic binding protein-like II"/>
    <property type="match status" value="1"/>
</dbReference>
<evidence type="ECO:0000256" key="5">
    <source>
        <dbReference type="ARBA" id="ARBA00062515"/>
    </source>
</evidence>
<dbReference type="GO" id="GO:0015689">
    <property type="term" value="P:molybdate ion transport"/>
    <property type="evidence" value="ECO:0007669"/>
    <property type="project" value="InterPro"/>
</dbReference>
<dbReference type="GO" id="GO:0046872">
    <property type="term" value="F:metal ion binding"/>
    <property type="evidence" value="ECO:0007669"/>
    <property type="project" value="UniProtKB-KW"/>
</dbReference>
<comment type="similarity">
    <text evidence="1">Belongs to the bacterial solute-binding protein ModA family.</text>
</comment>
<keyword evidence="2 6" id="KW-0500">Molybdenum</keyword>
<organism evidence="8 9">
    <name type="scientific">Stappia taiwanensis</name>
    <dbReference type="NCBI Taxonomy" id="992267"/>
    <lineage>
        <taxon>Bacteria</taxon>
        <taxon>Pseudomonadati</taxon>
        <taxon>Pseudomonadota</taxon>
        <taxon>Alphaproteobacteria</taxon>
        <taxon>Hyphomicrobiales</taxon>
        <taxon>Stappiaceae</taxon>
        <taxon>Stappia</taxon>
    </lineage>
</organism>
<sequence>MTLSPPAHPLRLALAAVLGVFLLLAPPSARAGNVTVFAAASMKNAMDEISAKWTEDTGHTATVSLAGSSALARQIQQGAPADVFISANPGWMTTLQDEGLIAKGSRFDLLNNAIVLIAHGPDAAKVEIAPNFDLAGLLGEHRLAMALVEAVPAGIYGKAALETLGVWDQVAPKVAQADNVRAALRLVSSGEAPYGIVYATDAAADANVTVVGTFPKDSHPPIVYPAAAIAASGNPLNADFLAYLRGPVARAAFERQGFVVVAD</sequence>
<evidence type="ECO:0000256" key="7">
    <source>
        <dbReference type="SAM" id="SignalP"/>
    </source>
</evidence>
<accession>A0A838XS07</accession>
<evidence type="ECO:0000256" key="2">
    <source>
        <dbReference type="ARBA" id="ARBA00022505"/>
    </source>
</evidence>
<dbReference type="FunFam" id="3.40.190.10:FF:000035">
    <property type="entry name" value="Molybdate ABC transporter substrate-binding protein"/>
    <property type="match status" value="1"/>
</dbReference>
<feature type="binding site" evidence="6">
    <location>
        <position position="68"/>
    </location>
    <ligand>
        <name>molybdate</name>
        <dbReference type="ChEBI" id="CHEBI:36264"/>
    </ligand>
</feature>
<dbReference type="GO" id="GO:0030973">
    <property type="term" value="F:molybdate ion binding"/>
    <property type="evidence" value="ECO:0007669"/>
    <property type="project" value="TreeGrafter"/>
</dbReference>
<evidence type="ECO:0000256" key="1">
    <source>
        <dbReference type="ARBA" id="ARBA00009175"/>
    </source>
</evidence>
<dbReference type="EMBL" id="JACEON010000015">
    <property type="protein sequence ID" value="MBA4613102.1"/>
    <property type="molecule type" value="Genomic_DNA"/>
</dbReference>
<comment type="caution">
    <text evidence="8">The sequence shown here is derived from an EMBL/GenBank/DDBJ whole genome shotgun (WGS) entry which is preliminary data.</text>
</comment>
<evidence type="ECO:0000313" key="8">
    <source>
        <dbReference type="EMBL" id="MBA4613102.1"/>
    </source>
</evidence>
<dbReference type="NCBIfam" id="TIGR01256">
    <property type="entry name" value="modA"/>
    <property type="match status" value="1"/>
</dbReference>
<evidence type="ECO:0000256" key="3">
    <source>
        <dbReference type="ARBA" id="ARBA00022723"/>
    </source>
</evidence>
<gene>
    <name evidence="8" type="primary">modA</name>
    <name evidence="8" type="ORF">H1W37_15680</name>
</gene>
<reference evidence="8 9" key="2">
    <citation type="submission" date="2020-08" db="EMBL/GenBank/DDBJ databases">
        <title>Stappia taiwanensis sp. nov., isolated from a coastal thermal spring.</title>
        <authorList>
            <person name="Kampfer P."/>
        </authorList>
    </citation>
    <scope>NUCLEOTIDE SEQUENCE [LARGE SCALE GENOMIC DNA]</scope>
    <source>
        <strain evidence="8 9">DSM 23284</strain>
    </source>
</reference>
<dbReference type="Gene3D" id="3.40.190.10">
    <property type="entry name" value="Periplasmic binding protein-like II"/>
    <property type="match status" value="2"/>
</dbReference>
<feature type="chain" id="PRO_5032521069" evidence="7">
    <location>
        <begin position="32"/>
        <end position="263"/>
    </location>
</feature>
<proteinExistence type="inferred from homology"/>
<feature type="binding site" evidence="6">
    <location>
        <position position="153"/>
    </location>
    <ligand>
        <name>molybdate</name>
        <dbReference type="ChEBI" id="CHEBI:36264"/>
    </ligand>
</feature>
<dbReference type="Pfam" id="PF13531">
    <property type="entry name" value="SBP_bac_11"/>
    <property type="match status" value="1"/>
</dbReference>
<name>A0A838XS07_9HYPH</name>
<dbReference type="InterPro" id="IPR050682">
    <property type="entry name" value="ModA/WtpA"/>
</dbReference>
<evidence type="ECO:0000256" key="6">
    <source>
        <dbReference type="PIRSR" id="PIRSR004846-1"/>
    </source>
</evidence>
<dbReference type="PIRSF" id="PIRSF004846">
    <property type="entry name" value="ModA"/>
    <property type="match status" value="1"/>
</dbReference>
<evidence type="ECO:0000256" key="4">
    <source>
        <dbReference type="ARBA" id="ARBA00022729"/>
    </source>
</evidence>
<keyword evidence="3 6" id="KW-0479">Metal-binding</keyword>
<feature type="binding site" evidence="6">
    <location>
        <position position="180"/>
    </location>
    <ligand>
        <name>molybdate</name>
        <dbReference type="ChEBI" id="CHEBI:36264"/>
    </ligand>
</feature>
<dbReference type="GO" id="GO:1901359">
    <property type="term" value="F:tungstate binding"/>
    <property type="evidence" value="ECO:0007669"/>
    <property type="project" value="UniProtKB-ARBA"/>
</dbReference>
<dbReference type="RefSeq" id="WP_181761293.1">
    <property type="nucleotide sequence ID" value="NZ_BMCR01000007.1"/>
</dbReference>
<dbReference type="PANTHER" id="PTHR30632:SF17">
    <property type="entry name" value="MOLYBDATE-BINDING PROTEIN MODA"/>
    <property type="match status" value="1"/>
</dbReference>
<dbReference type="AlphaFoldDB" id="A0A838XS07"/>
<feature type="signal peptide" evidence="7">
    <location>
        <begin position="1"/>
        <end position="31"/>
    </location>
</feature>
<dbReference type="GO" id="GO:0030288">
    <property type="term" value="C:outer membrane-bounded periplasmic space"/>
    <property type="evidence" value="ECO:0007669"/>
    <property type="project" value="TreeGrafter"/>
</dbReference>
<comment type="subunit">
    <text evidence="5">The complex is composed of two ATP-binding proteins (ModC), two transmembrane proteins (ModB) and a solute-binding protein (ModA).</text>
</comment>
<keyword evidence="9" id="KW-1185">Reference proteome</keyword>
<protein>
    <submittedName>
        <fullName evidence="8">Molybdate ABC transporter substrate-binding protein</fullName>
    </submittedName>
</protein>
<keyword evidence="4 7" id="KW-0732">Signal</keyword>
<dbReference type="InterPro" id="IPR005950">
    <property type="entry name" value="ModA"/>
</dbReference>
<evidence type="ECO:0000313" key="9">
    <source>
        <dbReference type="Proteomes" id="UP000559404"/>
    </source>
</evidence>
<dbReference type="PANTHER" id="PTHR30632">
    <property type="entry name" value="MOLYBDATE-BINDING PERIPLASMIC PROTEIN"/>
    <property type="match status" value="1"/>
</dbReference>
<feature type="binding site" evidence="6">
    <location>
        <position position="41"/>
    </location>
    <ligand>
        <name>molybdate</name>
        <dbReference type="ChEBI" id="CHEBI:36264"/>
    </ligand>
</feature>
<dbReference type="Proteomes" id="UP000559404">
    <property type="component" value="Unassembled WGS sequence"/>
</dbReference>
<reference evidence="8 9" key="1">
    <citation type="submission" date="2020-07" db="EMBL/GenBank/DDBJ databases">
        <authorList>
            <person name="Li M."/>
        </authorList>
    </citation>
    <scope>NUCLEOTIDE SEQUENCE [LARGE SCALE GENOMIC DNA]</scope>
    <source>
        <strain evidence="8 9">DSM 23284</strain>
    </source>
</reference>
<feature type="binding site" evidence="6">
    <location>
        <position position="198"/>
    </location>
    <ligand>
        <name>molybdate</name>
        <dbReference type="ChEBI" id="CHEBI:36264"/>
    </ligand>
</feature>